<organism evidence="2 3">
    <name type="scientific">Streptomyces nigrescens</name>
    <dbReference type="NCBI Taxonomy" id="1920"/>
    <lineage>
        <taxon>Bacteria</taxon>
        <taxon>Bacillati</taxon>
        <taxon>Actinomycetota</taxon>
        <taxon>Actinomycetes</taxon>
        <taxon>Kitasatosporales</taxon>
        <taxon>Streptomycetaceae</taxon>
        <taxon>Streptomyces</taxon>
    </lineage>
</organism>
<dbReference type="AlphaFoldDB" id="A0A640TUW8"/>
<proteinExistence type="predicted"/>
<comment type="caution">
    <text evidence="2">The sequence shown here is derived from an EMBL/GenBank/DDBJ whole genome shotgun (WGS) entry which is preliminary data.</text>
</comment>
<dbReference type="Proteomes" id="UP000429552">
    <property type="component" value="Unassembled WGS sequence"/>
</dbReference>
<evidence type="ECO:0000313" key="2">
    <source>
        <dbReference type="EMBL" id="GFE25926.1"/>
    </source>
</evidence>
<evidence type="ECO:0000256" key="1">
    <source>
        <dbReference type="SAM" id="MobiDB-lite"/>
    </source>
</evidence>
<sequence>MRLASAADAIGAATPRATAAAAVAAAVRSLLFMETPHLSLEARPVHGKEEHVAAAPGPDDPIGRTRVFREREAAGIGSSGIALSANEALGVSAGYRSGKPSQWKAIMTVPASSIGRDAMRVW</sequence>
<dbReference type="EMBL" id="BLIP01000002">
    <property type="protein sequence ID" value="GFE25926.1"/>
    <property type="molecule type" value="Genomic_DNA"/>
</dbReference>
<accession>A0A640TUW8</accession>
<name>A0A640TUW8_STRNI</name>
<gene>
    <name evidence="2" type="ORF">Sliba_63790</name>
</gene>
<feature type="compositionally biased region" description="Basic and acidic residues" evidence="1">
    <location>
        <begin position="43"/>
        <end position="52"/>
    </location>
</feature>
<reference evidence="2 3" key="1">
    <citation type="submission" date="2019-12" db="EMBL/GenBank/DDBJ databases">
        <title>Whole genome shotgun sequence of Streptomyces libani subsp. libani NBRC 13452.</title>
        <authorList>
            <person name="Ichikawa N."/>
            <person name="Kimura A."/>
            <person name="Kitahashi Y."/>
            <person name="Komaki H."/>
            <person name="Tamura T."/>
        </authorList>
    </citation>
    <scope>NUCLEOTIDE SEQUENCE [LARGE SCALE GENOMIC DNA]</scope>
    <source>
        <strain evidence="2 3">NBRC 13452</strain>
    </source>
</reference>
<protein>
    <submittedName>
        <fullName evidence="2">Uncharacterized protein</fullName>
    </submittedName>
</protein>
<evidence type="ECO:0000313" key="3">
    <source>
        <dbReference type="Proteomes" id="UP000429552"/>
    </source>
</evidence>
<feature type="region of interest" description="Disordered" evidence="1">
    <location>
        <begin position="42"/>
        <end position="64"/>
    </location>
</feature>